<evidence type="ECO:0000313" key="3">
    <source>
        <dbReference type="Proteomes" id="UP000661607"/>
    </source>
</evidence>
<dbReference type="Pfam" id="PF13549">
    <property type="entry name" value="ATP-grasp_5"/>
    <property type="match status" value="1"/>
</dbReference>
<dbReference type="EMBL" id="JADBEF010000001">
    <property type="protein sequence ID" value="MBE1561814.1"/>
    <property type="molecule type" value="Genomic_DNA"/>
</dbReference>
<dbReference type="SMART" id="SM00881">
    <property type="entry name" value="CoA_binding"/>
    <property type="match status" value="1"/>
</dbReference>
<dbReference type="RefSeq" id="WP_318781894.1">
    <property type="nucleotide sequence ID" value="NZ_BAAASY010000011.1"/>
</dbReference>
<keyword evidence="3" id="KW-1185">Reference proteome</keyword>
<dbReference type="SUPFAM" id="SSF56059">
    <property type="entry name" value="Glutathione synthetase ATP-binding domain-like"/>
    <property type="match status" value="1"/>
</dbReference>
<organism evidence="2 3">
    <name type="scientific">Nonomuraea africana</name>
    <dbReference type="NCBI Taxonomy" id="46171"/>
    <lineage>
        <taxon>Bacteria</taxon>
        <taxon>Bacillati</taxon>
        <taxon>Actinomycetota</taxon>
        <taxon>Actinomycetes</taxon>
        <taxon>Streptosporangiales</taxon>
        <taxon>Streptosporangiaceae</taxon>
        <taxon>Nonomuraea</taxon>
    </lineage>
</organism>
<dbReference type="SUPFAM" id="SSF51735">
    <property type="entry name" value="NAD(P)-binding Rossmann-fold domains"/>
    <property type="match status" value="1"/>
</dbReference>
<protein>
    <submittedName>
        <fullName evidence="2">Acyl-CoA synthetase (NDP forming)</fullName>
    </submittedName>
</protein>
<dbReference type="InterPro" id="IPR003781">
    <property type="entry name" value="CoA-bd"/>
</dbReference>
<name>A0ABR9KIG4_9ACTN</name>
<evidence type="ECO:0000313" key="2">
    <source>
        <dbReference type="EMBL" id="MBE1561814.1"/>
    </source>
</evidence>
<dbReference type="InterPro" id="IPR032875">
    <property type="entry name" value="Succ_CoA_lig_flav_dom"/>
</dbReference>
<dbReference type="Gene3D" id="3.30.1490.20">
    <property type="entry name" value="ATP-grasp fold, A domain"/>
    <property type="match status" value="1"/>
</dbReference>
<dbReference type="Pfam" id="PF13380">
    <property type="entry name" value="CoA_binding_2"/>
    <property type="match status" value="1"/>
</dbReference>
<sequence>MIFSDPSSVAVVGASANPAKWGYWLARGALRGAHRRKVYLVNRSGAVVDGVAAAPGLRDLPEVPELAVLCVPAETLPDVVEEALELGVRGFLGITAGLGAEREARLAARIRAAGARLVGPNCLGVYDAATSLELAWGNFTPGSLGIVSQSGQLGLELAGLAGEAGIGVSRFVSVGNQADVTAAEMLAGLAGHDRTAVVVLYLESFMDGRRLVETLAGLRASGKPVIVLTVGTSQAGREAALSHTGALTSGTEVVEAACRAAGAILVQTPAQAVDVAQLLLDAPAPVGRRIAVVGDSGGQGAIAADVLSRHGLAVPPLGPASSAAVAALLPSGAGVRNPIDLAGAGERDLTTYARLVEVLLGSGEIDGVVLTGYFGSYGADAPSLVEAELEVVDELGGLVRRRAMPVVVHSMSRDSAAVRALREHGVPTYATIDQVGWSLGLATELALRTPRAPAAGAGGPGPGTAPGYLAARAVIAAQGVAFPGAVAVRTADDVLRGAAGLRPPYVLKAAWLAHKTEVGGVVVGLREPAEAAAALDGLRARLGEGEYVLEEMDVRPHTVELIVGARRDPAFGAVVLAGVGGTLSELHRDIAVELAPVTEEEAAVMLSGLKAFPLLDGWRGAPQVDLPAAAAAVAAVSRLVADRPDIAECEVNPLRVGPDGALAVDALVVPAAEEPVEPATEERA</sequence>
<gene>
    <name evidence="2" type="ORF">H4W81_004593</name>
</gene>
<dbReference type="InterPro" id="IPR036291">
    <property type="entry name" value="NAD(P)-bd_dom_sf"/>
</dbReference>
<dbReference type="Pfam" id="PF13607">
    <property type="entry name" value="Succ_CoA_lig"/>
    <property type="match status" value="1"/>
</dbReference>
<dbReference type="PANTHER" id="PTHR42793">
    <property type="entry name" value="COA BINDING DOMAIN CONTAINING PROTEIN"/>
    <property type="match status" value="1"/>
</dbReference>
<dbReference type="Gene3D" id="3.40.50.261">
    <property type="entry name" value="Succinyl-CoA synthetase domains"/>
    <property type="match status" value="2"/>
</dbReference>
<comment type="caution">
    <text evidence="2">The sequence shown here is derived from an EMBL/GenBank/DDBJ whole genome shotgun (WGS) entry which is preliminary data.</text>
</comment>
<proteinExistence type="predicted"/>
<dbReference type="PANTHER" id="PTHR42793:SF1">
    <property type="entry name" value="PEPTIDYL-LYSINE N-ACETYLTRANSFERASE PATZ"/>
    <property type="match status" value="1"/>
</dbReference>
<evidence type="ECO:0000259" key="1">
    <source>
        <dbReference type="SMART" id="SM00881"/>
    </source>
</evidence>
<feature type="domain" description="CoA-binding" evidence="1">
    <location>
        <begin position="3"/>
        <end position="98"/>
    </location>
</feature>
<reference evidence="2 3" key="1">
    <citation type="submission" date="2020-10" db="EMBL/GenBank/DDBJ databases">
        <title>Sequencing the genomes of 1000 actinobacteria strains.</title>
        <authorList>
            <person name="Klenk H.-P."/>
        </authorList>
    </citation>
    <scope>NUCLEOTIDE SEQUENCE [LARGE SCALE GENOMIC DNA]</scope>
    <source>
        <strain evidence="2 3">DSM 43748</strain>
    </source>
</reference>
<dbReference type="InterPro" id="IPR013815">
    <property type="entry name" value="ATP_grasp_subdomain_1"/>
</dbReference>
<dbReference type="Proteomes" id="UP000661607">
    <property type="component" value="Unassembled WGS sequence"/>
</dbReference>
<dbReference type="Gene3D" id="3.30.470.20">
    <property type="entry name" value="ATP-grasp fold, B domain"/>
    <property type="match status" value="1"/>
</dbReference>
<dbReference type="SUPFAM" id="SSF52210">
    <property type="entry name" value="Succinyl-CoA synthetase domains"/>
    <property type="match status" value="2"/>
</dbReference>
<dbReference type="Gene3D" id="3.40.50.720">
    <property type="entry name" value="NAD(P)-binding Rossmann-like Domain"/>
    <property type="match status" value="1"/>
</dbReference>
<accession>A0ABR9KIG4</accession>
<dbReference type="InterPro" id="IPR016102">
    <property type="entry name" value="Succinyl-CoA_synth-like"/>
</dbReference>